<dbReference type="InterPro" id="IPR036388">
    <property type="entry name" value="WH-like_DNA-bd_sf"/>
</dbReference>
<comment type="caution">
    <text evidence="3">The sequence shown here is derived from an EMBL/GenBank/DDBJ whole genome shotgun (WGS) entry which is preliminary data.</text>
</comment>
<evidence type="ECO:0000313" key="4">
    <source>
        <dbReference type="Proteomes" id="UP000293764"/>
    </source>
</evidence>
<name>A0A4V1ZH12_9MICO</name>
<dbReference type="GO" id="GO:0003700">
    <property type="term" value="F:DNA-binding transcription factor activity"/>
    <property type="evidence" value="ECO:0007669"/>
    <property type="project" value="InterPro"/>
</dbReference>
<dbReference type="InterPro" id="IPR036390">
    <property type="entry name" value="WH_DNA-bd_sf"/>
</dbReference>
<dbReference type="SMART" id="SM00418">
    <property type="entry name" value="HTH_ARSR"/>
    <property type="match status" value="1"/>
</dbReference>
<dbReference type="Proteomes" id="UP000293764">
    <property type="component" value="Unassembled WGS sequence"/>
</dbReference>
<dbReference type="Pfam" id="PF01451">
    <property type="entry name" value="LMWPc"/>
    <property type="match status" value="1"/>
</dbReference>
<dbReference type="SUPFAM" id="SSF46785">
    <property type="entry name" value="Winged helix' DNA-binding domain"/>
    <property type="match status" value="1"/>
</dbReference>
<dbReference type="GO" id="GO:0046685">
    <property type="term" value="P:response to arsenic-containing substance"/>
    <property type="evidence" value="ECO:0007669"/>
    <property type="project" value="UniProtKB-KW"/>
</dbReference>
<dbReference type="RefSeq" id="WP_130103263.1">
    <property type="nucleotide sequence ID" value="NZ_SDWW01000034.1"/>
</dbReference>
<dbReference type="SMART" id="SM00226">
    <property type="entry name" value="LMWPc"/>
    <property type="match status" value="1"/>
</dbReference>
<reference evidence="3 4" key="1">
    <citation type="submission" date="2019-01" db="EMBL/GenBank/DDBJ databases">
        <title>Novel species of Cellulomonas.</title>
        <authorList>
            <person name="Liu Q."/>
            <person name="Xin Y.-H."/>
        </authorList>
    </citation>
    <scope>NUCLEOTIDE SEQUENCE [LARGE SCALE GENOMIC DNA]</scope>
    <source>
        <strain evidence="3 4">HLT2-17</strain>
    </source>
</reference>
<accession>A0A4V1ZH12</accession>
<sequence>MRTDQSAALITRAGIHAALGDPARLAVVEALRLGDASPSELQSVVNLPSNLLAHHLAVLQRVGLVTRMRSEGDRRRTYLRLVPAALDQLVPESLAAPRVVFVCTHNSARSQLAVALWSRRSGVPVASAGTHPAPQVHPGALAAAQRHGLSLGRSVPRALPDVARTDDFLVTVCDAAHEELGATGRLHWSIPDPVRVGSDEAFDQAFDQLTRRVDDLALRLTTPAPADHHRSTP</sequence>
<dbReference type="Pfam" id="PF12840">
    <property type="entry name" value="HTH_20"/>
    <property type="match status" value="1"/>
</dbReference>
<dbReference type="InterPro" id="IPR023485">
    <property type="entry name" value="Ptyr_pPase"/>
</dbReference>
<dbReference type="EMBL" id="SDWW01000034">
    <property type="protein sequence ID" value="RYV50434.1"/>
    <property type="molecule type" value="Genomic_DNA"/>
</dbReference>
<keyword evidence="1" id="KW-0059">Arsenical resistance</keyword>
<evidence type="ECO:0000256" key="1">
    <source>
        <dbReference type="ARBA" id="ARBA00022849"/>
    </source>
</evidence>
<keyword evidence="4" id="KW-1185">Reference proteome</keyword>
<dbReference type="AlphaFoldDB" id="A0A4V1ZH12"/>
<evidence type="ECO:0000313" key="3">
    <source>
        <dbReference type="EMBL" id="RYV50434.1"/>
    </source>
</evidence>
<gene>
    <name evidence="3" type="ORF">EUA98_13765</name>
</gene>
<organism evidence="3 4">
    <name type="scientific">Pengzhenrongella frigida</name>
    <dbReference type="NCBI Taxonomy" id="1259133"/>
    <lineage>
        <taxon>Bacteria</taxon>
        <taxon>Bacillati</taxon>
        <taxon>Actinomycetota</taxon>
        <taxon>Actinomycetes</taxon>
        <taxon>Micrococcales</taxon>
        <taxon>Pengzhenrongella</taxon>
    </lineage>
</organism>
<dbReference type="CDD" id="cd00090">
    <property type="entry name" value="HTH_ARSR"/>
    <property type="match status" value="1"/>
</dbReference>
<dbReference type="PROSITE" id="PS50987">
    <property type="entry name" value="HTH_ARSR_2"/>
    <property type="match status" value="1"/>
</dbReference>
<dbReference type="InterPro" id="IPR001845">
    <property type="entry name" value="HTH_ArsR_DNA-bd_dom"/>
</dbReference>
<dbReference type="InterPro" id="IPR036196">
    <property type="entry name" value="Ptyr_pPase_sf"/>
</dbReference>
<feature type="domain" description="HTH arsR-type" evidence="2">
    <location>
        <begin position="4"/>
        <end position="97"/>
    </location>
</feature>
<dbReference type="PANTHER" id="PTHR43428">
    <property type="entry name" value="ARSENATE REDUCTASE"/>
    <property type="match status" value="1"/>
</dbReference>
<proteinExistence type="predicted"/>
<protein>
    <submittedName>
        <fullName evidence="3">ArsR family transcriptional regulator</fullName>
    </submittedName>
</protein>
<dbReference type="InterPro" id="IPR011991">
    <property type="entry name" value="ArsR-like_HTH"/>
</dbReference>
<dbReference type="SUPFAM" id="SSF52788">
    <property type="entry name" value="Phosphotyrosine protein phosphatases I"/>
    <property type="match status" value="1"/>
</dbReference>
<dbReference type="Gene3D" id="1.10.10.10">
    <property type="entry name" value="Winged helix-like DNA-binding domain superfamily/Winged helix DNA-binding domain"/>
    <property type="match status" value="1"/>
</dbReference>
<evidence type="ECO:0000259" key="2">
    <source>
        <dbReference type="PROSITE" id="PS50987"/>
    </source>
</evidence>
<dbReference type="Gene3D" id="3.40.50.2300">
    <property type="match status" value="1"/>
</dbReference>
<dbReference type="OrthoDB" id="9784339at2"/>
<dbReference type="PANTHER" id="PTHR43428:SF1">
    <property type="entry name" value="ARSENATE REDUCTASE"/>
    <property type="match status" value="1"/>
</dbReference>